<feature type="domain" description="Helicase ATP-binding" evidence="2">
    <location>
        <begin position="1"/>
        <end position="80"/>
    </location>
</feature>
<evidence type="ECO:0000313" key="4">
    <source>
        <dbReference type="EMBL" id="MPM72582.1"/>
    </source>
</evidence>
<gene>
    <name evidence="4" type="ORF">SDC9_119558</name>
</gene>
<dbReference type="PANTHER" id="PTHR45766:SF6">
    <property type="entry name" value="SWI_SNF-RELATED MATRIX-ASSOCIATED ACTIN-DEPENDENT REGULATOR OF CHROMATIN SUBFAMILY A-LIKE PROTEIN 1"/>
    <property type="match status" value="1"/>
</dbReference>
<keyword evidence="1" id="KW-0378">Hydrolase</keyword>
<dbReference type="SMART" id="SM00490">
    <property type="entry name" value="HELICc"/>
    <property type="match status" value="1"/>
</dbReference>
<dbReference type="Pfam" id="PF00176">
    <property type="entry name" value="SNF2-rel_dom"/>
    <property type="match status" value="1"/>
</dbReference>
<organism evidence="4">
    <name type="scientific">bioreactor metagenome</name>
    <dbReference type="NCBI Taxonomy" id="1076179"/>
    <lineage>
        <taxon>unclassified sequences</taxon>
        <taxon>metagenomes</taxon>
        <taxon>ecological metagenomes</taxon>
    </lineage>
</organism>
<comment type="caution">
    <text evidence="4">The sequence shown here is derived from an EMBL/GenBank/DDBJ whole genome shotgun (WGS) entry which is preliminary data.</text>
</comment>
<dbReference type="Gene3D" id="3.40.50.10810">
    <property type="entry name" value="Tandem AAA-ATPase domain"/>
    <property type="match status" value="1"/>
</dbReference>
<evidence type="ECO:0000259" key="3">
    <source>
        <dbReference type="PROSITE" id="PS51194"/>
    </source>
</evidence>
<dbReference type="InterPro" id="IPR000330">
    <property type="entry name" value="SNF2_N"/>
</dbReference>
<dbReference type="InterPro" id="IPR027417">
    <property type="entry name" value="P-loop_NTPase"/>
</dbReference>
<dbReference type="InterPro" id="IPR014001">
    <property type="entry name" value="Helicase_ATP-bd"/>
</dbReference>
<dbReference type="Pfam" id="PF00271">
    <property type="entry name" value="Helicase_C"/>
    <property type="match status" value="1"/>
</dbReference>
<dbReference type="EMBL" id="VSSQ01024830">
    <property type="protein sequence ID" value="MPM72582.1"/>
    <property type="molecule type" value="Genomic_DNA"/>
</dbReference>
<dbReference type="PROSITE" id="PS51192">
    <property type="entry name" value="HELICASE_ATP_BIND_1"/>
    <property type="match status" value="1"/>
</dbReference>
<protein>
    <submittedName>
        <fullName evidence="4">Uncharacterized protein</fullName>
    </submittedName>
</protein>
<dbReference type="PROSITE" id="PS51194">
    <property type="entry name" value="HELICASE_CTER"/>
    <property type="match status" value="1"/>
</dbReference>
<evidence type="ECO:0000259" key="2">
    <source>
        <dbReference type="PROSITE" id="PS51192"/>
    </source>
</evidence>
<dbReference type="GO" id="GO:0005524">
    <property type="term" value="F:ATP binding"/>
    <property type="evidence" value="ECO:0007669"/>
    <property type="project" value="InterPro"/>
</dbReference>
<dbReference type="AlphaFoldDB" id="A0A645C4L0"/>
<proteinExistence type="predicted"/>
<sequence length="405" mass="46909">MMLFNYDRLDRLSNAIKNAVNRKTLLIFDEVHKVKGEKSSRAKKAIDLALNSKYCLTLTGTPIPNGFQDIFNNLNLLYKDEYSSVFGYTINELKNASTMIKGSSVSTLMAKEISDKIYPFFCRTNKVQLGIPNPNEDIIIESYGSEDEKIIYQYIQNKYKKSFFVEFMRTLQLESNPKLLLRKLDVDESLSDILDIDDIEIGKEFLEGFSDENIVEIINRINMTNKTKAVLGKVQQLACEGKPLIIWCIFTENIEYLAKEINSIGFSAKCIYGKTMMLERNQIIEDFKEKKINVLITNPHTLAESVSLHKSCHDAIYYEYSYNLVHLLQSKDRIHRLGLPENSYTQYYFSINKYNDYTSSLDAEVYKRLKNKEKMMLEAIDRGVLEPGYTPEEDLAKIFENIKLK</sequence>
<dbReference type="GO" id="GO:0016787">
    <property type="term" value="F:hydrolase activity"/>
    <property type="evidence" value="ECO:0007669"/>
    <property type="project" value="UniProtKB-KW"/>
</dbReference>
<dbReference type="InterPro" id="IPR001650">
    <property type="entry name" value="Helicase_C-like"/>
</dbReference>
<feature type="domain" description="Helicase C-terminal" evidence="3">
    <location>
        <begin position="233"/>
        <end position="396"/>
    </location>
</feature>
<dbReference type="SUPFAM" id="SSF52540">
    <property type="entry name" value="P-loop containing nucleoside triphosphate hydrolases"/>
    <property type="match status" value="1"/>
</dbReference>
<accession>A0A645C4L0</accession>
<dbReference type="PANTHER" id="PTHR45766">
    <property type="entry name" value="DNA ANNEALING HELICASE AND ENDONUCLEASE ZRANB3 FAMILY MEMBER"/>
    <property type="match status" value="1"/>
</dbReference>
<evidence type="ECO:0000256" key="1">
    <source>
        <dbReference type="ARBA" id="ARBA00022801"/>
    </source>
</evidence>
<name>A0A645C4L0_9ZZZZ</name>
<dbReference type="Gene3D" id="3.40.50.300">
    <property type="entry name" value="P-loop containing nucleotide triphosphate hydrolases"/>
    <property type="match status" value="1"/>
</dbReference>
<dbReference type="InterPro" id="IPR038718">
    <property type="entry name" value="SNF2-like_sf"/>
</dbReference>
<reference evidence="4" key="1">
    <citation type="submission" date="2019-08" db="EMBL/GenBank/DDBJ databases">
        <authorList>
            <person name="Kucharzyk K."/>
            <person name="Murdoch R.W."/>
            <person name="Higgins S."/>
            <person name="Loffler F."/>
        </authorList>
    </citation>
    <scope>NUCLEOTIDE SEQUENCE</scope>
</reference>